<name>A0AAN6Y5L9_9PEZI</name>
<feature type="region of interest" description="Disordered" evidence="1">
    <location>
        <begin position="280"/>
        <end position="358"/>
    </location>
</feature>
<gene>
    <name evidence="2" type="ORF">QBC37DRAFT_449430</name>
</gene>
<accession>A0AAN6Y5L9</accession>
<sequence length="374" mass="41849">MREGRTRGIVAGMHKRSCMPPDPPYRFLRHNPIYCGLWLLHLRLGFHAMGVRYAAPPAGIMHVTQLYHALRQEKLLPQDLVWRDIETSITNWAKGKRLGKGGRPADNLLVAVNNQNRRNMNMLGLLSSTMASRIVDATSKGLLSTEVIEAILEKGRERVIRDSKGFLRADKKEDNEKRTNALVPAVTTPAYVLRQLAFEIEAEAKFSEVFGEDMIKFLPPTEQHLTFLVGYVFVTASGHLAELIIKLPPGSENKILLDGGAEEVTQFLKEGNNAAKVLDAEKAESSEAEKKAADAAFEEYRDKDTLPGYEEGMRQMGRDPYGPDSDDEESGNRAGLGDSDSDWEPDFEDNGQMRPEAAQLMSMLRQMLQARRGH</sequence>
<evidence type="ECO:0000313" key="2">
    <source>
        <dbReference type="EMBL" id="KAK4209832.1"/>
    </source>
</evidence>
<protein>
    <submittedName>
        <fullName evidence="2">Uncharacterized protein</fullName>
    </submittedName>
</protein>
<feature type="compositionally biased region" description="Basic and acidic residues" evidence="1">
    <location>
        <begin position="280"/>
        <end position="317"/>
    </location>
</feature>
<evidence type="ECO:0000256" key="1">
    <source>
        <dbReference type="SAM" id="MobiDB-lite"/>
    </source>
</evidence>
<proteinExistence type="predicted"/>
<dbReference type="AlphaFoldDB" id="A0AAN6Y5L9"/>
<comment type="caution">
    <text evidence="2">The sequence shown here is derived from an EMBL/GenBank/DDBJ whole genome shotgun (WGS) entry which is preliminary data.</text>
</comment>
<reference evidence="2" key="2">
    <citation type="submission" date="2023-05" db="EMBL/GenBank/DDBJ databases">
        <authorList>
            <consortium name="Lawrence Berkeley National Laboratory"/>
            <person name="Steindorff A."/>
            <person name="Hensen N."/>
            <person name="Bonometti L."/>
            <person name="Westerberg I."/>
            <person name="Brannstrom I.O."/>
            <person name="Guillou S."/>
            <person name="Cros-Aarteil S."/>
            <person name="Calhoun S."/>
            <person name="Haridas S."/>
            <person name="Kuo A."/>
            <person name="Mondo S."/>
            <person name="Pangilinan J."/>
            <person name="Riley R."/>
            <person name="Labutti K."/>
            <person name="Andreopoulos B."/>
            <person name="Lipzen A."/>
            <person name="Chen C."/>
            <person name="Yanf M."/>
            <person name="Daum C."/>
            <person name="Ng V."/>
            <person name="Clum A."/>
            <person name="Ohm R."/>
            <person name="Martin F."/>
            <person name="Silar P."/>
            <person name="Natvig D."/>
            <person name="Lalanne C."/>
            <person name="Gautier V."/>
            <person name="Ament-Velasquez S.L."/>
            <person name="Kruys A."/>
            <person name="Hutchinson M.I."/>
            <person name="Powell A.J."/>
            <person name="Barry K."/>
            <person name="Miller A.N."/>
            <person name="Grigoriev I.V."/>
            <person name="Debuchy R."/>
            <person name="Gladieux P."/>
            <person name="Thoren M.H."/>
            <person name="Johannesson H."/>
        </authorList>
    </citation>
    <scope>NUCLEOTIDE SEQUENCE</scope>
    <source>
        <strain evidence="2">PSN293</strain>
    </source>
</reference>
<dbReference type="Proteomes" id="UP001301769">
    <property type="component" value="Unassembled WGS sequence"/>
</dbReference>
<reference evidence="2" key="1">
    <citation type="journal article" date="2023" name="Mol. Phylogenet. Evol.">
        <title>Genome-scale phylogeny and comparative genomics of the fungal order Sordariales.</title>
        <authorList>
            <person name="Hensen N."/>
            <person name="Bonometti L."/>
            <person name="Westerberg I."/>
            <person name="Brannstrom I.O."/>
            <person name="Guillou S."/>
            <person name="Cros-Aarteil S."/>
            <person name="Calhoun S."/>
            <person name="Haridas S."/>
            <person name="Kuo A."/>
            <person name="Mondo S."/>
            <person name="Pangilinan J."/>
            <person name="Riley R."/>
            <person name="LaButti K."/>
            <person name="Andreopoulos B."/>
            <person name="Lipzen A."/>
            <person name="Chen C."/>
            <person name="Yan M."/>
            <person name="Daum C."/>
            <person name="Ng V."/>
            <person name="Clum A."/>
            <person name="Steindorff A."/>
            <person name="Ohm R.A."/>
            <person name="Martin F."/>
            <person name="Silar P."/>
            <person name="Natvig D.O."/>
            <person name="Lalanne C."/>
            <person name="Gautier V."/>
            <person name="Ament-Velasquez S.L."/>
            <person name="Kruys A."/>
            <person name="Hutchinson M.I."/>
            <person name="Powell A.J."/>
            <person name="Barry K."/>
            <person name="Miller A.N."/>
            <person name="Grigoriev I.V."/>
            <person name="Debuchy R."/>
            <person name="Gladieux P."/>
            <person name="Hiltunen Thoren M."/>
            <person name="Johannesson H."/>
        </authorList>
    </citation>
    <scope>NUCLEOTIDE SEQUENCE</scope>
    <source>
        <strain evidence="2">PSN293</strain>
    </source>
</reference>
<keyword evidence="3" id="KW-1185">Reference proteome</keyword>
<dbReference type="EMBL" id="MU858192">
    <property type="protein sequence ID" value="KAK4209832.1"/>
    <property type="molecule type" value="Genomic_DNA"/>
</dbReference>
<evidence type="ECO:0000313" key="3">
    <source>
        <dbReference type="Proteomes" id="UP001301769"/>
    </source>
</evidence>
<feature type="compositionally biased region" description="Acidic residues" evidence="1">
    <location>
        <begin position="339"/>
        <end position="349"/>
    </location>
</feature>
<organism evidence="2 3">
    <name type="scientific">Rhypophila decipiens</name>
    <dbReference type="NCBI Taxonomy" id="261697"/>
    <lineage>
        <taxon>Eukaryota</taxon>
        <taxon>Fungi</taxon>
        <taxon>Dikarya</taxon>
        <taxon>Ascomycota</taxon>
        <taxon>Pezizomycotina</taxon>
        <taxon>Sordariomycetes</taxon>
        <taxon>Sordariomycetidae</taxon>
        <taxon>Sordariales</taxon>
        <taxon>Naviculisporaceae</taxon>
        <taxon>Rhypophila</taxon>
    </lineage>
</organism>